<feature type="compositionally biased region" description="Basic and acidic residues" evidence="2">
    <location>
        <begin position="284"/>
        <end position="293"/>
    </location>
</feature>
<gene>
    <name evidence="3" type="ORF">EAE98_006341</name>
</gene>
<evidence type="ECO:0008006" key="5">
    <source>
        <dbReference type="Google" id="ProtNLM"/>
    </source>
</evidence>
<evidence type="ECO:0000313" key="4">
    <source>
        <dbReference type="Proteomes" id="UP000783213"/>
    </source>
</evidence>
<reference evidence="3 4" key="1">
    <citation type="journal article" date="2020" name="Genome Biol. Evol.">
        <title>Comparative genomics of Sclerotiniaceae.</title>
        <authorList>
            <person name="Valero Jimenez C.A."/>
            <person name="Steentjes M."/>
            <person name="Scholten O.E."/>
            <person name="Van Kan J.A.L."/>
        </authorList>
    </citation>
    <scope>NUCLEOTIDE SEQUENCE [LARGE SCALE GENOMIC DNA]</scope>
    <source>
        <strain evidence="3 4">B1</strain>
    </source>
</reference>
<dbReference type="Proteomes" id="UP000783213">
    <property type="component" value="Unassembled WGS sequence"/>
</dbReference>
<accession>A0ABQ7IKN4</accession>
<feature type="region of interest" description="Disordered" evidence="2">
    <location>
        <begin position="62"/>
        <end position="101"/>
    </location>
</feature>
<evidence type="ECO:0000256" key="1">
    <source>
        <dbReference type="SAM" id="Coils"/>
    </source>
</evidence>
<feature type="coiled-coil region" evidence="1">
    <location>
        <begin position="250"/>
        <end position="277"/>
    </location>
</feature>
<evidence type="ECO:0000313" key="3">
    <source>
        <dbReference type="EMBL" id="KAF7926957.1"/>
    </source>
</evidence>
<keyword evidence="1" id="KW-0175">Coiled coil</keyword>
<proteinExistence type="predicted"/>
<feature type="region of interest" description="Disordered" evidence="2">
    <location>
        <begin position="282"/>
        <end position="308"/>
    </location>
</feature>
<name>A0ABQ7IKN4_9HELO</name>
<dbReference type="GeneID" id="62233115"/>
<sequence length="339" mass="39187">MPHKGRRSKGVHPRIPKTNRKEVPDGVRQAIVRTAGVTTAQEEAAYWDHKFSERTIRYIRQRARDRDESNGTRGGARRPPLADISNVENRRTRGQQPLLGPREQQMLVSMVKATRSSRMLSADQHTSNWNKTHKKKIHVSTFWKVMYANRLSHTIPTKKPQLNAGHRKKRVVGATDLREILRKTPERVIFIDAATIRNFEEDTHRMWCTPEEYEHKDVKQASTSNLQYGCGQFFGGICLGKRPGPCTIYATETEEEKKEAKEELERLNQEYDPLHTLAFAGSQRQEEREYDLRGKKKPGPIASSTTYKKSVAYKRGNRDKGGVDWYRFFKGFLEPKLEP</sequence>
<evidence type="ECO:0000256" key="2">
    <source>
        <dbReference type="SAM" id="MobiDB-lite"/>
    </source>
</evidence>
<comment type="caution">
    <text evidence="3">The sequence shown here is derived from an EMBL/GenBank/DDBJ whole genome shotgun (WGS) entry which is preliminary data.</text>
</comment>
<protein>
    <recommendedName>
        <fullName evidence="5">Clr5 domain-containing protein</fullName>
    </recommendedName>
</protein>
<feature type="compositionally biased region" description="Basic residues" evidence="2">
    <location>
        <begin position="1"/>
        <end position="18"/>
    </location>
</feature>
<dbReference type="RefSeq" id="XP_038809754.1">
    <property type="nucleotide sequence ID" value="XM_038953964.1"/>
</dbReference>
<dbReference type="EMBL" id="RCSX01000013">
    <property type="protein sequence ID" value="KAF7926957.1"/>
    <property type="molecule type" value="Genomic_DNA"/>
</dbReference>
<keyword evidence="4" id="KW-1185">Reference proteome</keyword>
<organism evidence="3 4">
    <name type="scientific">Botrytis deweyae</name>
    <dbReference type="NCBI Taxonomy" id="2478750"/>
    <lineage>
        <taxon>Eukaryota</taxon>
        <taxon>Fungi</taxon>
        <taxon>Dikarya</taxon>
        <taxon>Ascomycota</taxon>
        <taxon>Pezizomycotina</taxon>
        <taxon>Leotiomycetes</taxon>
        <taxon>Helotiales</taxon>
        <taxon>Sclerotiniaceae</taxon>
        <taxon>Botrytis</taxon>
    </lineage>
</organism>
<feature type="region of interest" description="Disordered" evidence="2">
    <location>
        <begin position="1"/>
        <end position="26"/>
    </location>
</feature>